<dbReference type="Proteomes" id="UP000253951">
    <property type="component" value="Chromosome"/>
</dbReference>
<dbReference type="EMBL" id="CP031188">
    <property type="protein sequence ID" value="AXG73726.1"/>
    <property type="molecule type" value="Genomic_DNA"/>
</dbReference>
<dbReference type="OrthoDB" id="849114at2"/>
<proteinExistence type="predicted"/>
<evidence type="ECO:0000313" key="2">
    <source>
        <dbReference type="Proteomes" id="UP000253951"/>
    </source>
</evidence>
<keyword evidence="2" id="KW-1185">Reference proteome</keyword>
<dbReference type="Pfam" id="PF14125">
    <property type="entry name" value="DUF4292"/>
    <property type="match status" value="1"/>
</dbReference>
<protein>
    <submittedName>
        <fullName evidence="1">DUF4292 domain-containing protein</fullName>
    </submittedName>
</protein>
<dbReference type="RefSeq" id="WP_114677485.1">
    <property type="nucleotide sequence ID" value="NZ_CP031188.1"/>
</dbReference>
<sequence>MRKITALLLLTVVFFTSCKSKQAVLGEQGANKARTTAEIIKGHYANEKDFNTLYIKADVRYSDKHTSQKLSADIRVKKDEKILVSLKFLGITMAKALITPDGVTYYEKLNNTYFDGNYAMLSRWLGADLDYAKVQNLILGKAIYNLKDDTYTAKIESGLYRLSSNSGGIMKSFLFEGSNYLLKRENIAQGGLDARSLDIQYPAHREYPKAILPAEIKIDAQQKDKVTIQIGYNTVTFDEDFSFPFNVPQGFDQIFLD</sequence>
<name>A0A345HAW6_9FLAO</name>
<organism evidence="1 2">
    <name type="scientific">Flavobacterium arcticum</name>
    <dbReference type="NCBI Taxonomy" id="1784713"/>
    <lineage>
        <taxon>Bacteria</taxon>
        <taxon>Pseudomonadati</taxon>
        <taxon>Bacteroidota</taxon>
        <taxon>Flavobacteriia</taxon>
        <taxon>Flavobacteriales</taxon>
        <taxon>Flavobacteriaceae</taxon>
        <taxon>Flavobacterium</taxon>
    </lineage>
</organism>
<accession>A0A345HAW6</accession>
<dbReference type="Gene3D" id="2.50.20.10">
    <property type="entry name" value="Lipoprotein localisation LolA/LolB/LppX"/>
    <property type="match status" value="1"/>
</dbReference>
<evidence type="ECO:0000313" key="1">
    <source>
        <dbReference type="EMBL" id="AXG73726.1"/>
    </source>
</evidence>
<gene>
    <name evidence="1" type="ORF">DVK85_05555</name>
</gene>
<dbReference type="KEGG" id="fat:DVK85_05555"/>
<dbReference type="AlphaFoldDB" id="A0A345HAW6"/>
<dbReference type="PROSITE" id="PS51257">
    <property type="entry name" value="PROKAR_LIPOPROTEIN"/>
    <property type="match status" value="1"/>
</dbReference>
<reference evidence="1 2" key="1">
    <citation type="submission" date="2018-07" db="EMBL/GenBank/DDBJ databases">
        <title>Complete genome sequence of Flavobacterium arcticum type strain SM1502T.</title>
        <authorList>
            <person name="Li Y."/>
            <person name="Li D.-D."/>
        </authorList>
    </citation>
    <scope>NUCLEOTIDE SEQUENCE [LARGE SCALE GENOMIC DNA]</scope>
    <source>
        <strain evidence="1 2">SM1502</strain>
    </source>
</reference>
<dbReference type="InterPro" id="IPR025634">
    <property type="entry name" value="DUF4292"/>
</dbReference>